<name>A0A8X6MNV5_NEPPI</name>
<evidence type="ECO:0000313" key="1">
    <source>
        <dbReference type="EMBL" id="GFS70101.1"/>
    </source>
</evidence>
<evidence type="ECO:0000313" key="3">
    <source>
        <dbReference type="Proteomes" id="UP000887013"/>
    </source>
</evidence>
<feature type="non-terminal residue" evidence="1">
    <location>
        <position position="1"/>
    </location>
</feature>
<reference evidence="1" key="1">
    <citation type="submission" date="2020-08" db="EMBL/GenBank/DDBJ databases">
        <title>Multicomponent nature underlies the extraordinary mechanical properties of spider dragline silk.</title>
        <authorList>
            <person name="Kono N."/>
            <person name="Nakamura H."/>
            <person name="Mori M."/>
            <person name="Yoshida Y."/>
            <person name="Ohtoshi R."/>
            <person name="Malay A.D."/>
            <person name="Moran D.A.P."/>
            <person name="Tomita M."/>
            <person name="Numata K."/>
            <person name="Arakawa K."/>
        </authorList>
    </citation>
    <scope>NUCLEOTIDE SEQUENCE</scope>
</reference>
<accession>A0A8X6MNV5</accession>
<organism evidence="1 3">
    <name type="scientific">Nephila pilipes</name>
    <name type="common">Giant wood spider</name>
    <name type="synonym">Nephila maculata</name>
    <dbReference type="NCBI Taxonomy" id="299642"/>
    <lineage>
        <taxon>Eukaryota</taxon>
        <taxon>Metazoa</taxon>
        <taxon>Ecdysozoa</taxon>
        <taxon>Arthropoda</taxon>
        <taxon>Chelicerata</taxon>
        <taxon>Arachnida</taxon>
        <taxon>Araneae</taxon>
        <taxon>Araneomorphae</taxon>
        <taxon>Entelegynae</taxon>
        <taxon>Araneoidea</taxon>
        <taxon>Nephilidae</taxon>
        <taxon>Nephila</taxon>
    </lineage>
</organism>
<evidence type="ECO:0000313" key="2">
    <source>
        <dbReference type="EMBL" id="GFT02015.1"/>
    </source>
</evidence>
<gene>
    <name evidence="2" type="ORF">NPIL_381591</name>
    <name evidence="1" type="ORF">NPIL_548971</name>
</gene>
<keyword evidence="3" id="KW-1185">Reference proteome</keyword>
<dbReference type="Proteomes" id="UP000887013">
    <property type="component" value="Unassembled WGS sequence"/>
</dbReference>
<protein>
    <submittedName>
        <fullName evidence="1">Uncharacterized protein</fullName>
    </submittedName>
</protein>
<dbReference type="AlphaFoldDB" id="A0A8X6MNV5"/>
<dbReference type="EMBL" id="BMAW01095404">
    <property type="protein sequence ID" value="GFS70101.1"/>
    <property type="molecule type" value="Genomic_DNA"/>
</dbReference>
<sequence length="88" mass="10213">MRDDNYIFLWDAMTNDWNIGDTARVINLPTKLNGNPKHIPCGSMNRWAPYMRDGQCAKNYLRQFIDNTQSGHDSYGKRKLEIEDFTAG</sequence>
<proteinExistence type="predicted"/>
<dbReference type="EMBL" id="BMAW01007044">
    <property type="protein sequence ID" value="GFT02015.1"/>
    <property type="molecule type" value="Genomic_DNA"/>
</dbReference>
<dbReference type="OrthoDB" id="1930928at2759"/>
<comment type="caution">
    <text evidence="1">The sequence shown here is derived from an EMBL/GenBank/DDBJ whole genome shotgun (WGS) entry which is preliminary data.</text>
</comment>